<accession>A0A1D1Z4F5</accession>
<sequence length="215" mass="24438">MRKVRRAPVGASLPPPSPYPMGGEDARAWFKLQNLMQDYEELLKDTATKRKRLQMAKRKVVKLTDEVKFLRRRYKFLMKNASPTSYRVKTHPQKTHNSLKHKDGKSLAGLSAQPQSKESGGQFHQHDRTYRGNEIALPRTSAILDLNQISLPEGEEAEFQVPWETLPTELSNRYLPEGDAPGSDLKLSVCRDARSGASRTGKRKVSWRDQVALKV</sequence>
<keyword evidence="1" id="KW-0175">Coiled coil</keyword>
<feature type="region of interest" description="Disordered" evidence="2">
    <location>
        <begin position="84"/>
        <end position="126"/>
    </location>
</feature>
<feature type="region of interest" description="Disordered" evidence="2">
    <location>
        <begin position="1"/>
        <end position="20"/>
    </location>
</feature>
<keyword evidence="3" id="KW-0808">Transferase</keyword>
<feature type="coiled-coil region" evidence="1">
    <location>
        <begin position="32"/>
        <end position="80"/>
    </location>
</feature>
<dbReference type="AlphaFoldDB" id="A0A1D1Z4F5"/>
<dbReference type="PANTHER" id="PTHR34807:SF3">
    <property type="entry name" value="OS08G0270800 PROTEIN"/>
    <property type="match status" value="1"/>
</dbReference>
<evidence type="ECO:0000256" key="1">
    <source>
        <dbReference type="SAM" id="Coils"/>
    </source>
</evidence>
<gene>
    <name evidence="3" type="primary">dnapkcs</name>
    <name evidence="3" type="ORF">g.69640</name>
</gene>
<protein>
    <submittedName>
        <fullName evidence="3">DNA-dependent protein kinase catalytic subunit</fullName>
    </submittedName>
</protein>
<reference evidence="3" key="1">
    <citation type="submission" date="2015-07" db="EMBL/GenBank/DDBJ databases">
        <title>Transcriptome Assembly of Anthurium amnicola.</title>
        <authorList>
            <person name="Suzuki J."/>
        </authorList>
    </citation>
    <scope>NUCLEOTIDE SEQUENCE</scope>
</reference>
<dbReference type="GO" id="GO:0016301">
    <property type="term" value="F:kinase activity"/>
    <property type="evidence" value="ECO:0007669"/>
    <property type="project" value="UniProtKB-KW"/>
</dbReference>
<feature type="compositionally biased region" description="Basic residues" evidence="2">
    <location>
        <begin position="88"/>
        <end position="99"/>
    </location>
</feature>
<proteinExistence type="predicted"/>
<keyword evidence="3" id="KW-0418">Kinase</keyword>
<organism evidence="3">
    <name type="scientific">Anthurium amnicola</name>
    <dbReference type="NCBI Taxonomy" id="1678845"/>
    <lineage>
        <taxon>Eukaryota</taxon>
        <taxon>Viridiplantae</taxon>
        <taxon>Streptophyta</taxon>
        <taxon>Embryophyta</taxon>
        <taxon>Tracheophyta</taxon>
        <taxon>Spermatophyta</taxon>
        <taxon>Magnoliopsida</taxon>
        <taxon>Liliopsida</taxon>
        <taxon>Araceae</taxon>
        <taxon>Pothoideae</taxon>
        <taxon>Potheae</taxon>
        <taxon>Anthurium</taxon>
    </lineage>
</organism>
<dbReference type="PANTHER" id="PTHR34807">
    <property type="entry name" value="OS08G0270800 PROTEIN"/>
    <property type="match status" value="1"/>
</dbReference>
<dbReference type="EMBL" id="GDJX01006192">
    <property type="protein sequence ID" value="JAT61744.1"/>
    <property type="molecule type" value="Transcribed_RNA"/>
</dbReference>
<name>A0A1D1Z4F5_9ARAE</name>
<evidence type="ECO:0000256" key="2">
    <source>
        <dbReference type="SAM" id="MobiDB-lite"/>
    </source>
</evidence>
<evidence type="ECO:0000313" key="3">
    <source>
        <dbReference type="EMBL" id="JAT61744.1"/>
    </source>
</evidence>